<keyword evidence="1" id="KW-0812">Transmembrane</keyword>
<feature type="transmembrane region" description="Helical" evidence="1">
    <location>
        <begin position="70"/>
        <end position="92"/>
    </location>
</feature>
<feature type="transmembrane region" description="Helical" evidence="1">
    <location>
        <begin position="290"/>
        <end position="306"/>
    </location>
</feature>
<dbReference type="Proteomes" id="UP001147830">
    <property type="component" value="Unassembled WGS sequence"/>
</dbReference>
<feature type="transmembrane region" description="Helical" evidence="1">
    <location>
        <begin position="98"/>
        <end position="117"/>
    </location>
</feature>
<gene>
    <name evidence="2" type="ORF">NYR02_13835</name>
</gene>
<reference evidence="2" key="2">
    <citation type="submission" date="2022-08" db="EMBL/GenBank/DDBJ databases">
        <authorList>
            <person name="Dong C."/>
        </authorList>
    </citation>
    <scope>NUCLEOTIDE SEQUENCE</scope>
    <source>
        <strain evidence="2">59MF3M-4</strain>
    </source>
</reference>
<name>A0A9X2WGN5_9GAMM</name>
<feature type="transmembrane region" description="Helical" evidence="1">
    <location>
        <begin position="185"/>
        <end position="207"/>
    </location>
</feature>
<proteinExistence type="predicted"/>
<accession>A0A9X2WGN5</accession>
<dbReference type="EMBL" id="JAOANI010000022">
    <property type="protein sequence ID" value="MCT7360097.1"/>
    <property type="molecule type" value="Genomic_DNA"/>
</dbReference>
<comment type="caution">
    <text evidence="2">The sequence shown here is derived from an EMBL/GenBank/DDBJ whole genome shotgun (WGS) entry which is preliminary data.</text>
</comment>
<feature type="transmembrane region" description="Helical" evidence="1">
    <location>
        <begin position="6"/>
        <end position="28"/>
    </location>
</feature>
<dbReference type="AlphaFoldDB" id="A0A9X2WGN5"/>
<keyword evidence="1" id="KW-0472">Membrane</keyword>
<evidence type="ECO:0000313" key="2">
    <source>
        <dbReference type="EMBL" id="MCT7360097.1"/>
    </source>
</evidence>
<evidence type="ECO:0000256" key="1">
    <source>
        <dbReference type="SAM" id="Phobius"/>
    </source>
</evidence>
<reference evidence="2" key="1">
    <citation type="journal article" date="2022" name="Front. Microbiol.">
        <title>Genome-based taxonomic rearrangement of Oceanobacter-related bacteria including the description of Thalassolituus hydrocarbonoclasticus sp. nov. and Thalassolituus pacificus sp. nov. and emended description of the genus Thalassolituus.</title>
        <authorList>
            <person name="Dong C."/>
            <person name="Wei L."/>
            <person name="Wang J."/>
            <person name="Lai Q."/>
            <person name="Huang Z."/>
            <person name="Shao Z."/>
        </authorList>
    </citation>
    <scope>NUCLEOTIDE SEQUENCE</scope>
    <source>
        <strain evidence="2">59MF3M-4</strain>
    </source>
</reference>
<sequence length="336" mass="39376">MVSYSYIAALRALFFVFWFLLYFSLAIYGGEFLPEKYFWDSQLIMDMVAGYESYEMDEGSYYYTVKIFDFFGVHLTYFLNFILGILFIFFVASFVSSLSSFMLISYLIFPHVVLGLARPQKETIVTFLTLIVMYFISIFWSRKKILWVLIIVLYLTYGIVREYYFLIILIFLLSYNVSSFDKKRILIFCAVGFLFVMAAPSEIYQMVQGTRDVFNALRPSGGVGHETIYFNPFPPVNAFNFIMNYLSAIKFFNFPILSYLSVNSLYLQLYVCIVLYLLRYGLFSGGSERFLVFLFFSHMLVLLLFEPDAGSYMRHLSSVAIYILPVIDRLRNDRAR</sequence>
<feature type="transmembrane region" description="Helical" evidence="1">
    <location>
        <begin position="146"/>
        <end position="173"/>
    </location>
</feature>
<protein>
    <submittedName>
        <fullName evidence="2">Uncharacterized protein</fullName>
    </submittedName>
</protein>
<keyword evidence="1" id="KW-1133">Transmembrane helix</keyword>
<evidence type="ECO:0000313" key="3">
    <source>
        <dbReference type="Proteomes" id="UP001147830"/>
    </source>
</evidence>
<feature type="transmembrane region" description="Helical" evidence="1">
    <location>
        <begin position="256"/>
        <end position="278"/>
    </location>
</feature>
<organism evidence="2 3">
    <name type="scientific">Thalassolituus pacificus</name>
    <dbReference type="NCBI Taxonomy" id="2975440"/>
    <lineage>
        <taxon>Bacteria</taxon>
        <taxon>Pseudomonadati</taxon>
        <taxon>Pseudomonadota</taxon>
        <taxon>Gammaproteobacteria</taxon>
        <taxon>Oceanospirillales</taxon>
        <taxon>Oceanospirillaceae</taxon>
        <taxon>Thalassolituus</taxon>
    </lineage>
</organism>
<feature type="transmembrane region" description="Helical" evidence="1">
    <location>
        <begin position="124"/>
        <end position="140"/>
    </location>
</feature>
<dbReference type="RefSeq" id="WP_260976941.1">
    <property type="nucleotide sequence ID" value="NZ_JAOANI010000022.1"/>
</dbReference>
<keyword evidence="3" id="KW-1185">Reference proteome</keyword>